<organism evidence="12 13">
    <name type="scientific">Sarocladium strictum</name>
    <name type="common">Black bundle disease fungus</name>
    <name type="synonym">Acremonium strictum</name>
    <dbReference type="NCBI Taxonomy" id="5046"/>
    <lineage>
        <taxon>Eukaryota</taxon>
        <taxon>Fungi</taxon>
        <taxon>Dikarya</taxon>
        <taxon>Ascomycota</taxon>
        <taxon>Pezizomycotina</taxon>
        <taxon>Sordariomycetes</taxon>
        <taxon>Hypocreomycetidae</taxon>
        <taxon>Hypocreales</taxon>
        <taxon>Sarocladiaceae</taxon>
        <taxon>Sarocladium</taxon>
    </lineage>
</organism>
<dbReference type="Gene3D" id="1.10.1200.140">
    <property type="entry name" value="Alkaline phosphatase, crown domain"/>
    <property type="match status" value="1"/>
</dbReference>
<protein>
    <recommendedName>
        <fullName evidence="2 11">Alkaline phosphatase</fullName>
        <ecNumber evidence="2 11">3.1.3.1</ecNumber>
    </recommendedName>
</protein>
<comment type="catalytic activity">
    <reaction evidence="11">
        <text>a phosphate monoester + H2O = an alcohol + phosphate</text>
        <dbReference type="Rhea" id="RHEA:15017"/>
        <dbReference type="ChEBI" id="CHEBI:15377"/>
        <dbReference type="ChEBI" id="CHEBI:30879"/>
        <dbReference type="ChEBI" id="CHEBI:43474"/>
        <dbReference type="ChEBI" id="CHEBI:67140"/>
        <dbReference type="EC" id="3.1.3.1"/>
    </reaction>
</comment>
<evidence type="ECO:0000313" key="13">
    <source>
        <dbReference type="Proteomes" id="UP001175261"/>
    </source>
</evidence>
<keyword evidence="13" id="KW-1185">Reference proteome</keyword>
<evidence type="ECO:0000313" key="12">
    <source>
        <dbReference type="EMBL" id="KAK0392011.1"/>
    </source>
</evidence>
<evidence type="ECO:0000256" key="6">
    <source>
        <dbReference type="ARBA" id="ARBA00022833"/>
    </source>
</evidence>
<dbReference type="SUPFAM" id="SSF53649">
    <property type="entry name" value="Alkaline phosphatase-like"/>
    <property type="match status" value="1"/>
</dbReference>
<comment type="similarity">
    <text evidence="1 10">Belongs to the alkaline phosphatase family.</text>
</comment>
<feature type="binding site" evidence="9">
    <location>
        <position position="145"/>
    </location>
    <ligand>
        <name>Mg(2+)</name>
        <dbReference type="ChEBI" id="CHEBI:18420"/>
    </ligand>
</feature>
<keyword evidence="5 11" id="KW-0378">Hydrolase</keyword>
<dbReference type="CDD" id="cd16012">
    <property type="entry name" value="ALP"/>
    <property type="match status" value="1"/>
</dbReference>
<dbReference type="PANTHER" id="PTHR11596">
    <property type="entry name" value="ALKALINE PHOSPHATASE"/>
    <property type="match status" value="1"/>
</dbReference>
<feature type="active site" description="Phosphoserine intermediate" evidence="8">
    <location>
        <position position="92"/>
    </location>
</feature>
<evidence type="ECO:0000256" key="10">
    <source>
        <dbReference type="RuleBase" id="RU003946"/>
    </source>
</evidence>
<feature type="binding site" evidence="9">
    <location>
        <position position="143"/>
    </location>
    <ligand>
        <name>Mg(2+)</name>
        <dbReference type="ChEBI" id="CHEBI:18420"/>
    </ligand>
</feature>
<dbReference type="EMBL" id="JAPDFR010000001">
    <property type="protein sequence ID" value="KAK0392011.1"/>
    <property type="molecule type" value="Genomic_DNA"/>
</dbReference>
<keyword evidence="6 9" id="KW-0862">Zinc</keyword>
<dbReference type="Proteomes" id="UP001175261">
    <property type="component" value="Unassembled WGS sequence"/>
</dbReference>
<comment type="cofactor">
    <cofactor evidence="9">
        <name>Mg(2+)</name>
        <dbReference type="ChEBI" id="CHEBI:18420"/>
    </cofactor>
    <text evidence="9">Binds 1 Mg(2+) ion.</text>
</comment>
<dbReference type="PANTHER" id="PTHR11596:SF5">
    <property type="entry name" value="ALKALINE PHOSPHATASE"/>
    <property type="match status" value="1"/>
</dbReference>
<dbReference type="InterPro" id="IPR018299">
    <property type="entry name" value="Alkaline_phosphatase_AS"/>
</dbReference>
<evidence type="ECO:0000256" key="3">
    <source>
        <dbReference type="ARBA" id="ARBA00022553"/>
    </source>
</evidence>
<sequence length="509" mass="55103">MRVDSLSIAATTAAIFTGCAEAAGPHPPKAKNFIYVVPDGYGIASQVMARDYQSVMNGAGSVERPNTAKIGVDNMVLGTVRTQASDNLVTDSSASGTAFACGVKTYNGAVSVDDDGMPVGSILEAAFLDGFKTGLVVTSRITHATPAVYSSHVLDRGSENEIAAQQIGKTHPFGPFVDLLIGGGRRHYLPKAEGGTREDDVNLIEWAIEQGYTYAEDASDLKEAAEKGTVPLPFLGLFNLTHISYEMDRDPETEPSLLETTKIALDTLEAATKKTRKGYFIMIEASRIDHAGHANDAPAHIHETLMFNEVMNYIKEYIEDHPDTQMLSAADHECGGLTLIDGFDPTVLARAQYSNDYLMAMWDNYNGEDRTGFLRDELVPLYGLGNYTDADIQVFLNIYEEEGTAPMGLAILKAVAKEGGVNWSTGGHTAADVVLHGYAKGKKYEDMKRAIGGNQNNINLPGYIEKVLGLDMSKATKALRKDGVGWVEKRDQLSTIKRRAEAAAKDHAH</sequence>
<dbReference type="GO" id="GO:0000329">
    <property type="term" value="C:fungal-type vacuole membrane"/>
    <property type="evidence" value="ECO:0007669"/>
    <property type="project" value="TreeGrafter"/>
</dbReference>
<feature type="binding site" evidence="9">
    <location>
        <position position="332"/>
    </location>
    <ligand>
        <name>Zn(2+)</name>
        <dbReference type="ChEBI" id="CHEBI:29105"/>
        <label>2</label>
    </ligand>
</feature>
<name>A0AA39LBV5_SARSR</name>
<dbReference type="Gene3D" id="3.40.720.10">
    <property type="entry name" value="Alkaline Phosphatase, subunit A"/>
    <property type="match status" value="1"/>
</dbReference>
<dbReference type="PROSITE" id="PS51257">
    <property type="entry name" value="PROKAR_LIPOPROTEIN"/>
    <property type="match status" value="1"/>
</dbReference>
<keyword evidence="3" id="KW-0597">Phosphoprotein</keyword>
<reference evidence="12" key="1">
    <citation type="submission" date="2022-10" db="EMBL/GenBank/DDBJ databases">
        <title>Determination and structural analysis of whole genome sequence of Sarocladium strictum F4-1.</title>
        <authorList>
            <person name="Hu L."/>
            <person name="Jiang Y."/>
        </authorList>
    </citation>
    <scope>NUCLEOTIDE SEQUENCE</scope>
    <source>
        <strain evidence="12">F4-1</strain>
    </source>
</reference>
<comment type="cofactor">
    <cofactor evidence="9">
        <name>Zn(2+)</name>
        <dbReference type="ChEBI" id="CHEBI:29105"/>
    </cofactor>
    <text evidence="9">Binds 2 Zn(2+) ions.</text>
</comment>
<evidence type="ECO:0000256" key="1">
    <source>
        <dbReference type="ARBA" id="ARBA00005984"/>
    </source>
</evidence>
<evidence type="ECO:0000256" key="2">
    <source>
        <dbReference type="ARBA" id="ARBA00012647"/>
    </source>
</evidence>
<evidence type="ECO:0000256" key="8">
    <source>
        <dbReference type="PIRSR" id="PIRSR601952-1"/>
    </source>
</evidence>
<comment type="caution">
    <text evidence="12">The sequence shown here is derived from an EMBL/GenBank/DDBJ whole genome shotgun (WGS) entry which is preliminary data.</text>
</comment>
<dbReference type="InterPro" id="IPR017850">
    <property type="entry name" value="Alkaline_phosphatase_core_sf"/>
</dbReference>
<gene>
    <name evidence="12" type="ORF">NLU13_1509</name>
</gene>
<dbReference type="PROSITE" id="PS00123">
    <property type="entry name" value="ALKALINE_PHOSPHATASE"/>
    <property type="match status" value="1"/>
</dbReference>
<dbReference type="GO" id="GO:0046872">
    <property type="term" value="F:metal ion binding"/>
    <property type="evidence" value="ECO:0007669"/>
    <property type="project" value="UniProtKB-KW"/>
</dbReference>
<accession>A0AA39LBV5</accession>
<dbReference type="InterPro" id="IPR001952">
    <property type="entry name" value="Alkaline_phosphatase"/>
</dbReference>
<feature type="binding site" evidence="9">
    <location>
        <position position="289"/>
    </location>
    <ligand>
        <name>Zn(2+)</name>
        <dbReference type="ChEBI" id="CHEBI:29105"/>
        <label>2</label>
    </ligand>
</feature>
<evidence type="ECO:0000256" key="7">
    <source>
        <dbReference type="ARBA" id="ARBA00022842"/>
    </source>
</evidence>
<feature type="binding site" evidence="9">
    <location>
        <position position="284"/>
    </location>
    <ligand>
        <name>Mg(2+)</name>
        <dbReference type="ChEBI" id="CHEBI:18420"/>
    </ligand>
</feature>
<dbReference type="InterPro" id="IPR042085">
    <property type="entry name" value="Ap_crown"/>
</dbReference>
<dbReference type="GO" id="GO:0004035">
    <property type="term" value="F:alkaline phosphatase activity"/>
    <property type="evidence" value="ECO:0007669"/>
    <property type="project" value="UniProtKB-EC"/>
</dbReference>
<keyword evidence="4 9" id="KW-0479">Metal-binding</keyword>
<feature type="binding site" evidence="9">
    <location>
        <position position="331"/>
    </location>
    <ligand>
        <name>Zn(2+)</name>
        <dbReference type="ChEBI" id="CHEBI:29105"/>
        <label>2</label>
    </ligand>
</feature>
<dbReference type="SMART" id="SM00098">
    <property type="entry name" value="alkPPc"/>
    <property type="match status" value="1"/>
</dbReference>
<feature type="binding site" evidence="9">
    <location>
        <position position="293"/>
    </location>
    <ligand>
        <name>Zn(2+)</name>
        <dbReference type="ChEBI" id="CHEBI:29105"/>
        <label>2</label>
    </ligand>
</feature>
<evidence type="ECO:0000256" key="5">
    <source>
        <dbReference type="ARBA" id="ARBA00022801"/>
    </source>
</evidence>
<feature type="binding site" evidence="9">
    <location>
        <position position="39"/>
    </location>
    <ligand>
        <name>Zn(2+)</name>
        <dbReference type="ChEBI" id="CHEBI:29105"/>
        <label>2</label>
    </ligand>
</feature>
<evidence type="ECO:0000256" key="11">
    <source>
        <dbReference type="RuleBase" id="RU003947"/>
    </source>
</evidence>
<dbReference type="PRINTS" id="PR00113">
    <property type="entry name" value="ALKPHPHTASE"/>
</dbReference>
<evidence type="ECO:0000256" key="4">
    <source>
        <dbReference type="ARBA" id="ARBA00022723"/>
    </source>
</evidence>
<feature type="binding site" evidence="9">
    <location>
        <position position="39"/>
    </location>
    <ligand>
        <name>Mg(2+)</name>
        <dbReference type="ChEBI" id="CHEBI:18420"/>
    </ligand>
</feature>
<dbReference type="EC" id="3.1.3.1" evidence="2 11"/>
<keyword evidence="7 9" id="KW-0460">Magnesium</keyword>
<dbReference type="Pfam" id="PF00245">
    <property type="entry name" value="Alk_phosphatase"/>
    <property type="match status" value="1"/>
</dbReference>
<dbReference type="AlphaFoldDB" id="A0AA39LBV5"/>
<proteinExistence type="inferred from homology"/>
<evidence type="ECO:0000256" key="9">
    <source>
        <dbReference type="PIRSR" id="PIRSR601952-2"/>
    </source>
</evidence>